<reference evidence="9" key="2">
    <citation type="submission" date="2020-05" db="UniProtKB">
        <authorList>
            <consortium name="EnsemblMetazoa"/>
        </authorList>
    </citation>
    <scope>IDENTIFICATION</scope>
    <source>
        <strain evidence="9">Indian</strain>
    </source>
</reference>
<proteinExistence type="inferred from homology"/>
<comment type="subcellular location">
    <subcellularLocation>
        <location evidence="1">Membrane</location>
        <topology evidence="1">Multi-pass membrane protein</topology>
    </subcellularLocation>
</comment>
<feature type="transmembrane region" description="Helical" evidence="8">
    <location>
        <begin position="61"/>
        <end position="85"/>
    </location>
</feature>
<evidence type="ECO:0000313" key="10">
    <source>
        <dbReference type="Proteomes" id="UP000076408"/>
    </source>
</evidence>
<accession>A0A182Y9H8</accession>
<keyword evidence="3 8" id="KW-0812">Transmembrane</keyword>
<dbReference type="Pfam" id="PF04923">
    <property type="entry name" value="Ninjurin"/>
    <property type="match status" value="1"/>
</dbReference>
<keyword evidence="10" id="KW-1185">Reference proteome</keyword>
<dbReference type="InterPro" id="IPR007007">
    <property type="entry name" value="Ninjurin"/>
</dbReference>
<feature type="region of interest" description="Disordered" evidence="7">
    <location>
        <begin position="1"/>
        <end position="29"/>
    </location>
</feature>
<dbReference type="AlphaFoldDB" id="A0A182Y9H8"/>
<name>A0A182Y9H8_ANOST</name>
<feature type="compositionally biased region" description="Polar residues" evidence="7">
    <location>
        <begin position="1"/>
        <end position="20"/>
    </location>
</feature>
<reference evidence="10" key="1">
    <citation type="journal article" date="2014" name="Genome Biol.">
        <title>Genome analysis of a major urban malaria vector mosquito, Anopheles stephensi.</title>
        <authorList>
            <person name="Jiang X."/>
            <person name="Peery A."/>
            <person name="Hall A.B."/>
            <person name="Sharma A."/>
            <person name="Chen X.G."/>
            <person name="Waterhouse R.M."/>
            <person name="Komissarov A."/>
            <person name="Riehle M.M."/>
            <person name="Shouche Y."/>
            <person name="Sharakhova M.V."/>
            <person name="Lawson D."/>
            <person name="Pakpour N."/>
            <person name="Arensburger P."/>
            <person name="Davidson V.L."/>
            <person name="Eiglmeier K."/>
            <person name="Emrich S."/>
            <person name="George P."/>
            <person name="Kennedy R.C."/>
            <person name="Mane S.P."/>
            <person name="Maslen G."/>
            <person name="Oringanje C."/>
            <person name="Qi Y."/>
            <person name="Settlage R."/>
            <person name="Tojo M."/>
            <person name="Tubio J.M."/>
            <person name="Unger M.F."/>
            <person name="Wang B."/>
            <person name="Vernick K.D."/>
            <person name="Ribeiro J.M."/>
            <person name="James A.A."/>
            <person name="Michel K."/>
            <person name="Riehle M.A."/>
            <person name="Luckhart S."/>
            <person name="Sharakhov I.V."/>
            <person name="Tu Z."/>
        </authorList>
    </citation>
    <scope>NUCLEOTIDE SEQUENCE [LARGE SCALE GENOMIC DNA]</scope>
    <source>
        <strain evidence="10">Indian</strain>
    </source>
</reference>
<keyword evidence="6 8" id="KW-0472">Membrane</keyword>
<evidence type="ECO:0000256" key="1">
    <source>
        <dbReference type="ARBA" id="ARBA00004141"/>
    </source>
</evidence>
<keyword evidence="5 8" id="KW-1133">Transmembrane helix</keyword>
<evidence type="ECO:0000256" key="5">
    <source>
        <dbReference type="ARBA" id="ARBA00022989"/>
    </source>
</evidence>
<dbReference type="GO" id="GO:0042246">
    <property type="term" value="P:tissue regeneration"/>
    <property type="evidence" value="ECO:0007669"/>
    <property type="project" value="InterPro"/>
</dbReference>
<dbReference type="PANTHER" id="PTHR12316:SF1">
    <property type="entry name" value="NINJURIN-B"/>
    <property type="match status" value="1"/>
</dbReference>
<dbReference type="VEuPathDB" id="VectorBase:ASTE007359"/>
<feature type="transmembrane region" description="Helical" evidence="8">
    <location>
        <begin position="92"/>
        <end position="118"/>
    </location>
</feature>
<evidence type="ECO:0000313" key="9">
    <source>
        <dbReference type="EnsemblMetazoa" id="ASTEI05114-PA"/>
    </source>
</evidence>
<dbReference type="GO" id="GO:0007155">
    <property type="term" value="P:cell adhesion"/>
    <property type="evidence" value="ECO:0007669"/>
    <property type="project" value="UniProtKB-KW"/>
</dbReference>
<evidence type="ECO:0000256" key="4">
    <source>
        <dbReference type="ARBA" id="ARBA00022889"/>
    </source>
</evidence>
<evidence type="ECO:0000256" key="6">
    <source>
        <dbReference type="ARBA" id="ARBA00023136"/>
    </source>
</evidence>
<protein>
    <submittedName>
        <fullName evidence="9">Uncharacterized protein</fullName>
    </submittedName>
</protein>
<dbReference type="EnsemblMetazoa" id="ASTEI05114-RA">
    <property type="protein sequence ID" value="ASTEI05114-PA"/>
    <property type="gene ID" value="ASTEI05114"/>
</dbReference>
<organism evidence="9 10">
    <name type="scientific">Anopheles stephensi</name>
    <name type="common">Indo-Pakistan malaria mosquito</name>
    <dbReference type="NCBI Taxonomy" id="30069"/>
    <lineage>
        <taxon>Eukaryota</taxon>
        <taxon>Metazoa</taxon>
        <taxon>Ecdysozoa</taxon>
        <taxon>Arthropoda</taxon>
        <taxon>Hexapoda</taxon>
        <taxon>Insecta</taxon>
        <taxon>Pterygota</taxon>
        <taxon>Neoptera</taxon>
        <taxon>Endopterygota</taxon>
        <taxon>Diptera</taxon>
        <taxon>Nematocera</taxon>
        <taxon>Culicoidea</taxon>
        <taxon>Culicidae</taxon>
        <taxon>Anophelinae</taxon>
        <taxon>Anopheles</taxon>
    </lineage>
</organism>
<dbReference type="GO" id="GO:0016020">
    <property type="term" value="C:membrane"/>
    <property type="evidence" value="ECO:0007669"/>
    <property type="project" value="UniProtKB-SubCell"/>
</dbReference>
<dbReference type="Proteomes" id="UP000076408">
    <property type="component" value="Unassembled WGS sequence"/>
</dbReference>
<keyword evidence="4" id="KW-0130">Cell adhesion</keyword>
<comment type="similarity">
    <text evidence="2">Belongs to the ninjurin family.</text>
</comment>
<dbReference type="VEuPathDB" id="VectorBase:ASTEI05114"/>
<sequence>MSLELNDQQPSIASGRNSECSSEKPRRNSRTIMDSALDVSLLTANANQLQLLLTYNEKSSTYFICITLVIISLVLEVVEGCSVIIMRSNRNAVPWLGGIISILMCVITAVNVLLAAFLEV</sequence>
<evidence type="ECO:0000256" key="2">
    <source>
        <dbReference type="ARBA" id="ARBA00008141"/>
    </source>
</evidence>
<evidence type="ECO:0000256" key="3">
    <source>
        <dbReference type="ARBA" id="ARBA00022692"/>
    </source>
</evidence>
<evidence type="ECO:0000256" key="8">
    <source>
        <dbReference type="SAM" id="Phobius"/>
    </source>
</evidence>
<evidence type="ECO:0000256" key="7">
    <source>
        <dbReference type="SAM" id="MobiDB-lite"/>
    </source>
</evidence>
<dbReference type="PANTHER" id="PTHR12316">
    <property type="entry name" value="NINJURIN-RELATED"/>
    <property type="match status" value="1"/>
</dbReference>